<keyword evidence="1" id="KW-0812">Transmembrane</keyword>
<name>A0A1I3EKW0_9RHOB</name>
<evidence type="ECO:0000313" key="2">
    <source>
        <dbReference type="EMBL" id="SFH99635.1"/>
    </source>
</evidence>
<dbReference type="InterPro" id="IPR006160">
    <property type="entry name" value="SCFA_transpt_AtoE"/>
</dbReference>
<reference evidence="2 3" key="1">
    <citation type="submission" date="2016-10" db="EMBL/GenBank/DDBJ databases">
        <authorList>
            <person name="de Groot N.N."/>
        </authorList>
    </citation>
    <scope>NUCLEOTIDE SEQUENCE [LARGE SCALE GENOMIC DNA]</scope>
    <source>
        <strain evidence="2 3">DSM 8537</strain>
    </source>
</reference>
<dbReference type="AlphaFoldDB" id="A0A1I3EKW0"/>
<feature type="transmembrane region" description="Helical" evidence="1">
    <location>
        <begin position="98"/>
        <end position="120"/>
    </location>
</feature>
<dbReference type="PANTHER" id="PTHR41983">
    <property type="entry name" value="SHORT-CHAIN FATTY ACID TRANSPORTER-RELATED"/>
    <property type="match status" value="1"/>
</dbReference>
<sequence>MLAGYGHRSANRPRVTQWCEKWYPDAYVFVALTLVVVALGAMAIGASPHQVSVAFGEGFWSLIPFTMQMAMVAITGYVAASSPPMTRLVIPFSQTIFLWQSLLITLVLVVRSTVVAYWTAPAPGRARTARDLGIALDDAHIAAPRRERPGEWLEFSPLLTLALVALGLARIHHQAVAGRDLGAECLQSDLHPAGGWKQDAPKARILTAGPRQAMLFRSFHRPWEAAMSDDHTGKGVLHLPPGEGRRYALGRMTAVFKANENETAARYGAFS</sequence>
<feature type="transmembrane region" description="Helical" evidence="1">
    <location>
        <begin position="58"/>
        <end position="78"/>
    </location>
</feature>
<dbReference type="Proteomes" id="UP000183635">
    <property type="component" value="Unassembled WGS sequence"/>
</dbReference>
<protein>
    <submittedName>
        <fullName evidence="2">Short chain fatty acid transporter</fullName>
    </submittedName>
</protein>
<keyword evidence="1" id="KW-0472">Membrane</keyword>
<keyword evidence="3" id="KW-1185">Reference proteome</keyword>
<keyword evidence="1" id="KW-1133">Transmembrane helix</keyword>
<dbReference type="PANTHER" id="PTHR41983:SF2">
    <property type="entry name" value="SHORT-CHAIN FATTY ACID TRANSPORTER-RELATED"/>
    <property type="match status" value="1"/>
</dbReference>
<dbReference type="STRING" id="34004.SAMN04488021_15010"/>
<dbReference type="RefSeq" id="WP_211657860.1">
    <property type="nucleotide sequence ID" value="NZ_FOPU01000050.1"/>
</dbReference>
<evidence type="ECO:0000313" key="3">
    <source>
        <dbReference type="Proteomes" id="UP000183635"/>
    </source>
</evidence>
<dbReference type="GO" id="GO:0005886">
    <property type="term" value="C:plasma membrane"/>
    <property type="evidence" value="ECO:0007669"/>
    <property type="project" value="TreeGrafter"/>
</dbReference>
<proteinExistence type="predicted"/>
<dbReference type="Pfam" id="PF02667">
    <property type="entry name" value="SCFA_trans"/>
    <property type="match status" value="1"/>
</dbReference>
<dbReference type="EMBL" id="FOPU01000050">
    <property type="protein sequence ID" value="SFH99635.1"/>
    <property type="molecule type" value="Genomic_DNA"/>
</dbReference>
<accession>A0A1I3EKW0</accession>
<feature type="transmembrane region" description="Helical" evidence="1">
    <location>
        <begin position="26"/>
        <end position="46"/>
    </location>
</feature>
<organism evidence="2 3">
    <name type="scientific">Paracoccus aminovorans</name>
    <dbReference type="NCBI Taxonomy" id="34004"/>
    <lineage>
        <taxon>Bacteria</taxon>
        <taxon>Pseudomonadati</taxon>
        <taxon>Pseudomonadota</taxon>
        <taxon>Alphaproteobacteria</taxon>
        <taxon>Rhodobacterales</taxon>
        <taxon>Paracoccaceae</taxon>
        <taxon>Paracoccus</taxon>
    </lineage>
</organism>
<gene>
    <name evidence="2" type="ORF">SAMN04488021_15010</name>
</gene>
<evidence type="ECO:0000256" key="1">
    <source>
        <dbReference type="SAM" id="Phobius"/>
    </source>
</evidence>